<reference evidence="2 3" key="1">
    <citation type="submission" date="2018-05" db="EMBL/GenBank/DDBJ databases">
        <title>Polaribacter aquimarinus sp. nov., isolated from sediment in a sediment of sea.</title>
        <authorList>
            <person name="Lu D."/>
        </authorList>
    </citation>
    <scope>NUCLEOTIDE SEQUENCE [LARGE SCALE GENOMIC DNA]</scope>
    <source>
        <strain evidence="2 3">ZY113</strain>
    </source>
</reference>
<keyword evidence="3" id="KW-1185">Reference proteome</keyword>
<evidence type="ECO:0000256" key="1">
    <source>
        <dbReference type="SAM" id="SignalP"/>
    </source>
</evidence>
<dbReference type="Proteomes" id="UP000245670">
    <property type="component" value="Unassembled WGS sequence"/>
</dbReference>
<dbReference type="RefSeq" id="WP_109405811.1">
    <property type="nucleotide sequence ID" value="NZ_QFFG01000006.1"/>
</dbReference>
<protein>
    <submittedName>
        <fullName evidence="2">Uncharacterized protein</fullName>
    </submittedName>
</protein>
<dbReference type="AlphaFoldDB" id="A0A2U2J835"/>
<dbReference type="EMBL" id="QFFG01000006">
    <property type="protein sequence ID" value="PWG04441.1"/>
    <property type="molecule type" value="Genomic_DNA"/>
</dbReference>
<comment type="caution">
    <text evidence="2">The sequence shown here is derived from an EMBL/GenBank/DDBJ whole genome shotgun (WGS) entry which is preliminary data.</text>
</comment>
<evidence type="ECO:0000313" key="2">
    <source>
        <dbReference type="EMBL" id="PWG04441.1"/>
    </source>
</evidence>
<organism evidence="2 3">
    <name type="scientific">Polaribacter aquimarinus</name>
    <dbReference type="NCBI Taxonomy" id="2100726"/>
    <lineage>
        <taxon>Bacteria</taxon>
        <taxon>Pseudomonadati</taxon>
        <taxon>Bacteroidota</taxon>
        <taxon>Flavobacteriia</taxon>
        <taxon>Flavobacteriales</taxon>
        <taxon>Flavobacteriaceae</taxon>
    </lineage>
</organism>
<evidence type="ECO:0000313" key="3">
    <source>
        <dbReference type="Proteomes" id="UP000245670"/>
    </source>
</evidence>
<keyword evidence="1" id="KW-0732">Signal</keyword>
<name>A0A2U2J835_9FLAO</name>
<sequence length="169" mass="19291">MKNKTAVLYFILIFLFSQCAQNYGCVERVTIQDNVSKTESGFEFEPSYWIDLPCDYDVENKIKTSKVVNNFTYQLVRYNYTPNTGNNSSKLEFEVILENNNNFEIEGLPIFIMSGDGIEFSANYHVNSSSCSSISANSTCTFTYEKETPFTEESFSTLELVGIKFLLPK</sequence>
<accession>A0A2U2J835</accession>
<proteinExistence type="predicted"/>
<gene>
    <name evidence="2" type="ORF">DIS07_13635</name>
</gene>
<feature type="signal peptide" evidence="1">
    <location>
        <begin position="1"/>
        <end position="22"/>
    </location>
</feature>
<dbReference type="OrthoDB" id="1357614at2"/>
<feature type="chain" id="PRO_5015687402" evidence="1">
    <location>
        <begin position="23"/>
        <end position="169"/>
    </location>
</feature>